<protein>
    <recommendedName>
        <fullName evidence="2">FAR1 domain-containing protein</fullName>
    </recommendedName>
</protein>
<keyword evidence="4" id="KW-1185">Reference proteome</keyword>
<accession>A0A9P0ZBI8</accession>
<evidence type="ECO:0000313" key="3">
    <source>
        <dbReference type="EMBL" id="CAH9094129.1"/>
    </source>
</evidence>
<sequence>METDSNDVGFSASSAISQPVDVQTMHLSHGSTMYWTPECDPAVKPCVGMFFNNLREAKVFYDDYASVCGFEIRIFSSSKAPDGVIVWRYLVCNREGFKNVSKSRKDASNNDLCKTTNNNSGCINEDADNELNHENESSESEGGEIDGQPSRQDLQTLALYVDDDKKRRRVSNRIGCKARLVLRLADTNTYVVTLFEEKHNHCMASSSSMPFLKVNRKLDIGHQKFFLNCVKANIGTTKCYRLYKETVG</sequence>
<evidence type="ECO:0000313" key="4">
    <source>
        <dbReference type="Proteomes" id="UP001152484"/>
    </source>
</evidence>
<dbReference type="EMBL" id="CAMAPE010000031">
    <property type="protein sequence ID" value="CAH9094129.1"/>
    <property type="molecule type" value="Genomic_DNA"/>
</dbReference>
<name>A0A9P0ZBI8_CUSEU</name>
<proteinExistence type="predicted"/>
<dbReference type="PANTHER" id="PTHR46328:SF31">
    <property type="entry name" value="PROTEIN FAR1-RELATED SEQUENCE 5-LIKE"/>
    <property type="match status" value="1"/>
</dbReference>
<organism evidence="3 4">
    <name type="scientific">Cuscuta europaea</name>
    <name type="common">European dodder</name>
    <dbReference type="NCBI Taxonomy" id="41803"/>
    <lineage>
        <taxon>Eukaryota</taxon>
        <taxon>Viridiplantae</taxon>
        <taxon>Streptophyta</taxon>
        <taxon>Embryophyta</taxon>
        <taxon>Tracheophyta</taxon>
        <taxon>Spermatophyta</taxon>
        <taxon>Magnoliopsida</taxon>
        <taxon>eudicotyledons</taxon>
        <taxon>Gunneridae</taxon>
        <taxon>Pentapetalae</taxon>
        <taxon>asterids</taxon>
        <taxon>lamiids</taxon>
        <taxon>Solanales</taxon>
        <taxon>Convolvulaceae</taxon>
        <taxon>Cuscuteae</taxon>
        <taxon>Cuscuta</taxon>
        <taxon>Cuscuta subgen. Cuscuta</taxon>
    </lineage>
</organism>
<dbReference type="Pfam" id="PF03101">
    <property type="entry name" value="FAR1"/>
    <property type="match status" value="2"/>
</dbReference>
<dbReference type="InterPro" id="IPR004330">
    <property type="entry name" value="FAR1_DNA_bnd_dom"/>
</dbReference>
<dbReference type="PANTHER" id="PTHR46328">
    <property type="entry name" value="FAR-RED IMPAIRED RESPONSIVE (FAR1) FAMILY PROTEIN-RELATED"/>
    <property type="match status" value="1"/>
</dbReference>
<feature type="domain" description="FAR1" evidence="2">
    <location>
        <begin position="163"/>
        <end position="203"/>
    </location>
</feature>
<comment type="caution">
    <text evidence="3">The sequence shown here is derived from an EMBL/GenBank/DDBJ whole genome shotgun (WGS) entry which is preliminary data.</text>
</comment>
<feature type="region of interest" description="Disordered" evidence="1">
    <location>
        <begin position="124"/>
        <end position="149"/>
    </location>
</feature>
<dbReference type="AlphaFoldDB" id="A0A9P0ZBI8"/>
<dbReference type="Proteomes" id="UP001152484">
    <property type="component" value="Unassembled WGS sequence"/>
</dbReference>
<reference evidence="3" key="1">
    <citation type="submission" date="2022-07" db="EMBL/GenBank/DDBJ databases">
        <authorList>
            <person name="Macas J."/>
            <person name="Novak P."/>
            <person name="Neumann P."/>
        </authorList>
    </citation>
    <scope>NUCLEOTIDE SEQUENCE</scope>
</reference>
<evidence type="ECO:0000259" key="2">
    <source>
        <dbReference type="Pfam" id="PF03101"/>
    </source>
</evidence>
<evidence type="ECO:0000256" key="1">
    <source>
        <dbReference type="SAM" id="MobiDB-lite"/>
    </source>
</evidence>
<dbReference type="OrthoDB" id="1487673at2759"/>
<gene>
    <name evidence="3" type="ORF">CEURO_LOCUS12600</name>
</gene>
<feature type="domain" description="FAR1" evidence="2">
    <location>
        <begin position="60"/>
        <end position="110"/>
    </location>
</feature>
<feature type="non-terminal residue" evidence="3">
    <location>
        <position position="248"/>
    </location>
</feature>